<protein>
    <submittedName>
        <fullName evidence="1">MJ0042 family finger-like domain protein</fullName>
    </submittedName>
</protein>
<dbReference type="EMBL" id="HG322949">
    <property type="protein sequence ID" value="CDG81404.1"/>
    <property type="molecule type" value="Genomic_DNA"/>
</dbReference>
<name>W0UXX3_9BURK</name>
<dbReference type="KEGG" id="jag:GJA_746"/>
<accession>W0UXX3</accession>
<proteinExistence type="predicted"/>
<dbReference type="HOGENOM" id="CLU_2046480_0_0_4"/>
<sequence length="120" mass="12859">MFRGLLGLGLGKLGQDAKRIVGCVEIECIGRFFGNFSEGGQDLGVRGSNCFGSLSRLGRHHRRGSGRRGDQRVDQRGIAVEYFFAGATTYYAPTQLQLVSSDPKDGVAMGAFGGEGHRSC</sequence>
<dbReference type="STRING" id="1349767.GJA_746"/>
<dbReference type="AlphaFoldDB" id="W0UXX3"/>
<gene>
    <name evidence="1" type="ORF">GJA_746</name>
</gene>
<evidence type="ECO:0000313" key="1">
    <source>
        <dbReference type="EMBL" id="CDG81404.1"/>
    </source>
</evidence>
<dbReference type="PATRIC" id="fig|1349767.4.peg.2454"/>
<organism evidence="1 2">
    <name type="scientific">Janthinobacterium agaricidamnosum NBRC 102515 = DSM 9628</name>
    <dbReference type="NCBI Taxonomy" id="1349767"/>
    <lineage>
        <taxon>Bacteria</taxon>
        <taxon>Pseudomonadati</taxon>
        <taxon>Pseudomonadota</taxon>
        <taxon>Betaproteobacteria</taxon>
        <taxon>Burkholderiales</taxon>
        <taxon>Oxalobacteraceae</taxon>
        <taxon>Janthinobacterium</taxon>
    </lineage>
</organism>
<keyword evidence="2" id="KW-1185">Reference proteome</keyword>
<reference evidence="1 2" key="1">
    <citation type="journal article" date="2015" name="Genome Announc.">
        <title>Genome Sequence of Mushroom Soft-Rot Pathogen Janthinobacterium agaricidamnosum.</title>
        <authorList>
            <person name="Graupner K."/>
            <person name="Lackner G."/>
            <person name="Hertweck C."/>
        </authorList>
    </citation>
    <scope>NUCLEOTIDE SEQUENCE [LARGE SCALE GENOMIC DNA]</scope>
    <source>
        <strain evidence="2">NBRC 102515 / DSM 9628</strain>
    </source>
</reference>
<dbReference type="Proteomes" id="UP000027604">
    <property type="component" value="Chromosome I"/>
</dbReference>
<evidence type="ECO:0000313" key="2">
    <source>
        <dbReference type="Proteomes" id="UP000027604"/>
    </source>
</evidence>